<evidence type="ECO:0000256" key="2">
    <source>
        <dbReference type="SAM" id="SignalP"/>
    </source>
</evidence>
<reference evidence="4 5" key="1">
    <citation type="journal article" date="2019" name="Int. J. Syst. Evol. Microbiol.">
        <title>The Global Catalogue of Microorganisms (GCM) 10K type strain sequencing project: providing services to taxonomists for standard genome sequencing and annotation.</title>
        <authorList>
            <consortium name="The Broad Institute Genomics Platform"/>
            <consortium name="The Broad Institute Genome Sequencing Center for Infectious Disease"/>
            <person name="Wu L."/>
            <person name="Ma J."/>
        </authorList>
    </citation>
    <scope>NUCLEOTIDE SEQUENCE [LARGE SCALE GENOMIC DNA]</scope>
    <source>
        <strain evidence="4 5">JCM 10671</strain>
    </source>
</reference>
<comment type="caution">
    <text evidence="4">The sequence shown here is derived from an EMBL/GenBank/DDBJ whole genome shotgun (WGS) entry which is preliminary data.</text>
</comment>
<name>A0ABN1H2X6_9ACTN</name>
<keyword evidence="2" id="KW-0732">Signal</keyword>
<accession>A0ABN1H2X6</accession>
<protein>
    <recommendedName>
        <fullName evidence="3">Phosphodiester glycosidase domain-containing protein</fullName>
    </recommendedName>
</protein>
<feature type="signal peptide" evidence="2">
    <location>
        <begin position="1"/>
        <end position="26"/>
    </location>
</feature>
<keyword evidence="5" id="KW-1185">Reference proteome</keyword>
<evidence type="ECO:0000313" key="4">
    <source>
        <dbReference type="EMBL" id="GAA0627049.1"/>
    </source>
</evidence>
<proteinExistence type="predicted"/>
<sequence>MTFLCRVRPASYALAGIVTATAVATAGLPDSADAVAAAPAPAPDPLSSLIGNLAPTPDPAPTPPRAAETPRVSHEPALPLGRAGLAERRTTKTLAPGVTLTVIHRGTGKAKRKRWASTSTGPWVVNVLTIDPDRADGRLQRTYGRTLADPDRTTALARRASALVGVNGSFFSLQADKRYRGLPQGLTISDGRVLSKPTGTSQEVTLALDSEQNALRIGRFDWTGKVRSRAGAGVLTLNRVNSPPNVPKGCAKHAAARKQRCADSGQLAEFTRDFAGRTPTGPGVEVVLDRAGCPVRILGHRGVRLTGAQTSLQGTGATALRLRRVARAGCLDVEQTVVNRPDGRRLPLRDGVSAVTGRYRLVRDGQAILHRRDSSLFGRNPRTIAGTDAAGRLMFVTIDGRQPRSVGATLWEAARVAQALGMHQALNLDGGGSTTMAVRGKVVNRPVGSERAVADALVWLAAKD</sequence>
<dbReference type="RefSeq" id="WP_344606753.1">
    <property type="nucleotide sequence ID" value="NZ_BAAAHE010000027.1"/>
</dbReference>
<dbReference type="EMBL" id="BAAAHE010000027">
    <property type="protein sequence ID" value="GAA0627049.1"/>
    <property type="molecule type" value="Genomic_DNA"/>
</dbReference>
<dbReference type="Pfam" id="PF09992">
    <property type="entry name" value="NAGPA"/>
    <property type="match status" value="1"/>
</dbReference>
<feature type="domain" description="Phosphodiester glycosidase" evidence="3">
    <location>
        <begin position="340"/>
        <end position="458"/>
    </location>
</feature>
<dbReference type="PANTHER" id="PTHR40446">
    <property type="entry name" value="N-ACETYLGLUCOSAMINE-1-PHOSPHODIESTER ALPHA-N-ACETYLGLUCOSAMINIDASE"/>
    <property type="match status" value="1"/>
</dbReference>
<dbReference type="InterPro" id="IPR018711">
    <property type="entry name" value="NAGPA"/>
</dbReference>
<feature type="chain" id="PRO_5045193280" description="Phosphodiester glycosidase domain-containing protein" evidence="2">
    <location>
        <begin position="27"/>
        <end position="464"/>
    </location>
</feature>
<dbReference type="PANTHER" id="PTHR40446:SF2">
    <property type="entry name" value="N-ACETYLGLUCOSAMINE-1-PHOSPHODIESTER ALPHA-N-ACETYLGLUCOSAMINIDASE"/>
    <property type="match status" value="1"/>
</dbReference>
<evidence type="ECO:0000259" key="3">
    <source>
        <dbReference type="Pfam" id="PF09992"/>
    </source>
</evidence>
<evidence type="ECO:0000313" key="5">
    <source>
        <dbReference type="Proteomes" id="UP001500957"/>
    </source>
</evidence>
<feature type="region of interest" description="Disordered" evidence="1">
    <location>
        <begin position="46"/>
        <end position="77"/>
    </location>
</feature>
<gene>
    <name evidence="4" type="ORF">GCM10009547_33250</name>
</gene>
<dbReference type="Proteomes" id="UP001500957">
    <property type="component" value="Unassembled WGS sequence"/>
</dbReference>
<organism evidence="4 5">
    <name type="scientific">Sporichthya brevicatena</name>
    <dbReference type="NCBI Taxonomy" id="171442"/>
    <lineage>
        <taxon>Bacteria</taxon>
        <taxon>Bacillati</taxon>
        <taxon>Actinomycetota</taxon>
        <taxon>Actinomycetes</taxon>
        <taxon>Sporichthyales</taxon>
        <taxon>Sporichthyaceae</taxon>
        <taxon>Sporichthya</taxon>
    </lineage>
</organism>
<evidence type="ECO:0000256" key="1">
    <source>
        <dbReference type="SAM" id="MobiDB-lite"/>
    </source>
</evidence>